<dbReference type="InterPro" id="IPR055060">
    <property type="entry name" value="ACOX_C_alpha1"/>
</dbReference>
<dbReference type="PIRSF" id="PIRSF000168">
    <property type="entry name" value="Acyl-CoA_oxidase"/>
    <property type="match status" value="1"/>
</dbReference>
<dbReference type="PANTHER" id="PTHR10909">
    <property type="entry name" value="ELECTRON TRANSPORT OXIDOREDUCTASE"/>
    <property type="match status" value="1"/>
</dbReference>
<sequence>MFGGVLQTSGSARHRIFVEKCKNFEIFGCFALTEMGHGSNTRAMETTATYEPKTQEFVLNTPNIEATKVWVGNLGKNATHAIVYAQLYTADGINHGLHSFLVPIRDVYTLRALPGVLVGDMGHKLGLDGLDNGFMSFNNFRIPREYLLNATGDVTVEGKYVSPYKRSKRFSASLGALSDGRVGITGFASSLLKVCMTIAIRYSAVRHQFGPVNNKEIPILEYQLQQWRLIPYIAVMYCIDYFSKVIFADFVGVRVARMIGDKSENMVNLVREIHAISCACKPLSSWLARDGIQECREACGGNGYLEVNRIGELRNVNDPNCTYEGDNNVILRQTSNYILSMFAHKQKHPNSILNSPLGTVNFINDLDSILLTKFYAETVNECKNPEVSLHAYRWLVCKLSVDSSAKLQSELNCGKEMFTANNDSQVYYCRTLALAYIELTILSRFCDFLFGQQKNTTGNEELLSVLLKIASLFGLWSIEKHMVTLYQGGYCTGELPAKLIRTTILELCHELKDDAVALVDAVAPSDFILNSPIGHSSGEIYKHLYSAMTQGEDVFERPSWWKSFSHHPVIGSMKPVSKL</sequence>
<keyword evidence="18" id="KW-1185">Reference proteome</keyword>
<dbReference type="OrthoDB" id="538336at2759"/>
<dbReference type="Proteomes" id="UP000597762">
    <property type="component" value="Unassembled WGS sequence"/>
</dbReference>
<evidence type="ECO:0000256" key="12">
    <source>
        <dbReference type="PIRSR" id="PIRSR000168-1"/>
    </source>
</evidence>
<evidence type="ECO:0000256" key="7">
    <source>
        <dbReference type="ARBA" id="ARBA00022832"/>
    </source>
</evidence>
<comment type="pathway">
    <text evidence="3">Lipid metabolism.</text>
</comment>
<evidence type="ECO:0000259" key="16">
    <source>
        <dbReference type="Pfam" id="PF22924"/>
    </source>
</evidence>
<dbReference type="PANTHER" id="PTHR10909:SF390">
    <property type="entry name" value="PEROXISOMAL ACYL-COENZYME A OXIDASE 3"/>
    <property type="match status" value="1"/>
</dbReference>
<evidence type="ECO:0000259" key="15">
    <source>
        <dbReference type="Pfam" id="PF02770"/>
    </source>
</evidence>
<keyword evidence="8 17" id="KW-0560">Oxidoreductase</keyword>
<protein>
    <recommendedName>
        <fullName evidence="11">Acyl-coenzyme A oxidase</fullName>
    </recommendedName>
</protein>
<dbReference type="GO" id="GO:0005504">
    <property type="term" value="F:fatty acid binding"/>
    <property type="evidence" value="ECO:0007669"/>
    <property type="project" value="TreeGrafter"/>
</dbReference>
<evidence type="ECO:0000256" key="8">
    <source>
        <dbReference type="ARBA" id="ARBA00023002"/>
    </source>
</evidence>
<feature type="active site" description="Proton acceptor" evidence="12">
    <location>
        <position position="324"/>
    </location>
</feature>
<keyword evidence="7" id="KW-0276">Fatty acid metabolism</keyword>
<keyword evidence="6 11" id="KW-0274">FAD</keyword>
<evidence type="ECO:0000256" key="5">
    <source>
        <dbReference type="ARBA" id="ARBA00022630"/>
    </source>
</evidence>
<dbReference type="InterPro" id="IPR002655">
    <property type="entry name" value="Acyl-CoA_oxidase_C"/>
</dbReference>
<comment type="caution">
    <text evidence="17">The sequence shown here is derived from an EMBL/GenBank/DDBJ whole genome shotgun (WGS) entry which is preliminary data.</text>
</comment>
<dbReference type="Gene3D" id="1.20.140.10">
    <property type="entry name" value="Butyryl-CoA Dehydrogenase, subunit A, domain 3"/>
    <property type="match status" value="2"/>
</dbReference>
<evidence type="ECO:0000259" key="14">
    <source>
        <dbReference type="Pfam" id="PF01756"/>
    </source>
</evidence>
<comment type="subcellular location">
    <subcellularLocation>
        <location evidence="2">Peroxisome</location>
    </subcellularLocation>
</comment>
<dbReference type="EMBL" id="CAHIKZ030001255">
    <property type="protein sequence ID" value="CAE1257927.1"/>
    <property type="molecule type" value="Genomic_DNA"/>
</dbReference>
<dbReference type="Gene3D" id="2.40.110.10">
    <property type="entry name" value="Butyryl-CoA Dehydrogenase, subunit A, domain 2"/>
    <property type="match status" value="1"/>
</dbReference>
<dbReference type="Pfam" id="PF01756">
    <property type="entry name" value="ACOX"/>
    <property type="match status" value="1"/>
</dbReference>
<evidence type="ECO:0000256" key="6">
    <source>
        <dbReference type="ARBA" id="ARBA00022827"/>
    </source>
</evidence>
<evidence type="ECO:0000256" key="2">
    <source>
        <dbReference type="ARBA" id="ARBA00004275"/>
    </source>
</evidence>
<keyword evidence="9" id="KW-0443">Lipid metabolism</keyword>
<keyword evidence="5 11" id="KW-0285">Flavoprotein</keyword>
<accession>A0A812C6G7</accession>
<dbReference type="InterPro" id="IPR046373">
    <property type="entry name" value="Acyl-CoA_Oxase/DH_mid-dom_sf"/>
</dbReference>
<name>A0A812C6G7_ACAPH</name>
<comment type="similarity">
    <text evidence="4 11">Belongs to the acyl-CoA oxidase family.</text>
</comment>
<dbReference type="InterPro" id="IPR006091">
    <property type="entry name" value="Acyl-CoA_Oxase/DH_mid-dom"/>
</dbReference>
<comment type="cofactor">
    <cofactor evidence="1">
        <name>FAD</name>
        <dbReference type="ChEBI" id="CHEBI:57692"/>
    </cofactor>
</comment>
<feature type="binding site" evidence="13">
    <location>
        <position position="33"/>
    </location>
    <ligand>
        <name>FAD</name>
        <dbReference type="ChEBI" id="CHEBI:57692"/>
    </ligand>
</feature>
<dbReference type="SUPFAM" id="SSF47203">
    <property type="entry name" value="Acyl-CoA dehydrogenase C-terminal domain-like"/>
    <property type="match status" value="2"/>
</dbReference>
<keyword evidence="10" id="KW-0576">Peroxisome</keyword>
<dbReference type="Pfam" id="PF02770">
    <property type="entry name" value="Acyl-CoA_dh_M"/>
    <property type="match status" value="1"/>
</dbReference>
<feature type="binding site" evidence="13">
    <location>
        <position position="72"/>
    </location>
    <ligand>
        <name>FAD</name>
        <dbReference type="ChEBI" id="CHEBI:57692"/>
    </ligand>
</feature>
<dbReference type="FunFam" id="2.40.110.10:FF:000005">
    <property type="entry name" value="Acyl-coenzyme A oxidase"/>
    <property type="match status" value="1"/>
</dbReference>
<organism evidence="17 18">
    <name type="scientific">Acanthosepion pharaonis</name>
    <name type="common">Pharaoh cuttlefish</name>
    <name type="synonym">Sepia pharaonis</name>
    <dbReference type="NCBI Taxonomy" id="158019"/>
    <lineage>
        <taxon>Eukaryota</taxon>
        <taxon>Metazoa</taxon>
        <taxon>Spiralia</taxon>
        <taxon>Lophotrochozoa</taxon>
        <taxon>Mollusca</taxon>
        <taxon>Cephalopoda</taxon>
        <taxon>Coleoidea</taxon>
        <taxon>Decapodiformes</taxon>
        <taxon>Sepiida</taxon>
        <taxon>Sepiina</taxon>
        <taxon>Sepiidae</taxon>
        <taxon>Acanthosepion</taxon>
    </lineage>
</organism>
<evidence type="ECO:0000256" key="9">
    <source>
        <dbReference type="ARBA" id="ARBA00023098"/>
    </source>
</evidence>
<dbReference type="InterPro" id="IPR036250">
    <property type="entry name" value="AcylCo_DH-like_C"/>
</dbReference>
<dbReference type="GO" id="GO:0071949">
    <property type="term" value="F:FAD binding"/>
    <property type="evidence" value="ECO:0007669"/>
    <property type="project" value="InterPro"/>
</dbReference>
<feature type="domain" description="Acyl-CoA oxidase C-terminal" evidence="14">
    <location>
        <begin position="384"/>
        <end position="565"/>
    </location>
</feature>
<reference evidence="17" key="1">
    <citation type="submission" date="2021-01" db="EMBL/GenBank/DDBJ databases">
        <authorList>
            <person name="Li R."/>
            <person name="Bekaert M."/>
        </authorList>
    </citation>
    <scope>NUCLEOTIDE SEQUENCE</scope>
    <source>
        <strain evidence="17">Farmed</strain>
    </source>
</reference>
<dbReference type="InterPro" id="IPR012258">
    <property type="entry name" value="Acyl-CoA_oxidase"/>
</dbReference>
<dbReference type="SUPFAM" id="SSF56645">
    <property type="entry name" value="Acyl-CoA dehydrogenase NM domain-like"/>
    <property type="match status" value="1"/>
</dbReference>
<evidence type="ECO:0000256" key="4">
    <source>
        <dbReference type="ARBA" id="ARBA00006288"/>
    </source>
</evidence>
<evidence type="ECO:0000313" key="18">
    <source>
        <dbReference type="Proteomes" id="UP000597762"/>
    </source>
</evidence>
<evidence type="ECO:0000313" key="17">
    <source>
        <dbReference type="EMBL" id="CAE1257927.1"/>
    </source>
</evidence>
<dbReference type="Pfam" id="PF22924">
    <property type="entry name" value="ACOX_C_alpha1"/>
    <property type="match status" value="1"/>
</dbReference>
<evidence type="ECO:0000256" key="13">
    <source>
        <dbReference type="PIRSR" id="PIRSR000168-2"/>
    </source>
</evidence>
<proteinExistence type="inferred from homology"/>
<evidence type="ECO:0000256" key="1">
    <source>
        <dbReference type="ARBA" id="ARBA00001974"/>
    </source>
</evidence>
<dbReference type="GO" id="GO:0033540">
    <property type="term" value="P:fatty acid beta-oxidation using acyl-CoA oxidase"/>
    <property type="evidence" value="ECO:0007669"/>
    <property type="project" value="TreeGrafter"/>
</dbReference>
<evidence type="ECO:0000256" key="3">
    <source>
        <dbReference type="ARBA" id="ARBA00005189"/>
    </source>
</evidence>
<evidence type="ECO:0000256" key="10">
    <source>
        <dbReference type="ARBA" id="ARBA00023140"/>
    </source>
</evidence>
<dbReference type="GO" id="GO:0016402">
    <property type="term" value="F:pristanoyl-CoA oxidase activity"/>
    <property type="evidence" value="ECO:0007669"/>
    <property type="project" value="TreeGrafter"/>
</dbReference>
<dbReference type="InterPro" id="IPR009100">
    <property type="entry name" value="AcylCoA_DH/oxidase_NM_dom_sf"/>
</dbReference>
<gene>
    <name evidence="17" type="ORF">SPHA_30982</name>
</gene>
<dbReference type="GO" id="GO:0055088">
    <property type="term" value="P:lipid homeostasis"/>
    <property type="evidence" value="ECO:0007669"/>
    <property type="project" value="TreeGrafter"/>
</dbReference>
<dbReference type="FunFam" id="1.20.140.10:FF:000010">
    <property type="entry name" value="Acyl-coenzyme A oxidase"/>
    <property type="match status" value="1"/>
</dbReference>
<feature type="domain" description="Acyl-CoA oxidase C-alpha1" evidence="16">
    <location>
        <begin position="175"/>
        <end position="339"/>
    </location>
</feature>
<dbReference type="GO" id="GO:0005777">
    <property type="term" value="C:peroxisome"/>
    <property type="evidence" value="ECO:0007669"/>
    <property type="project" value="UniProtKB-SubCell"/>
</dbReference>
<dbReference type="FunFam" id="1.20.140.10:FF:000007">
    <property type="entry name" value="Acyl-coenzyme A oxidase"/>
    <property type="match status" value="1"/>
</dbReference>
<evidence type="ECO:0000256" key="11">
    <source>
        <dbReference type="PIRNR" id="PIRNR000168"/>
    </source>
</evidence>
<feature type="domain" description="Acyl-CoA oxidase/dehydrogenase middle" evidence="15">
    <location>
        <begin position="29"/>
        <end position="139"/>
    </location>
</feature>
<dbReference type="AlphaFoldDB" id="A0A812C6G7"/>